<feature type="coiled-coil region" evidence="1">
    <location>
        <begin position="3"/>
        <end position="87"/>
    </location>
</feature>
<dbReference type="AlphaFoldDB" id="A0ABD0ZLM0"/>
<accession>A0ABD0ZLM0</accession>
<evidence type="ECO:0000313" key="2">
    <source>
        <dbReference type="EMBL" id="KAL1194931.1"/>
    </source>
</evidence>
<protein>
    <submittedName>
        <fullName evidence="2">Uncharacterized protein</fullName>
    </submittedName>
</protein>
<evidence type="ECO:0000313" key="4">
    <source>
        <dbReference type="Proteomes" id="UP001558713"/>
    </source>
</evidence>
<evidence type="ECO:0000313" key="3">
    <source>
        <dbReference type="EMBL" id="KAL1194932.1"/>
    </source>
</evidence>
<gene>
    <name evidence="2" type="ORF">V5N11_020055</name>
    <name evidence="3" type="ORF">V5N11_020056</name>
</gene>
<keyword evidence="1" id="KW-0175">Coiled coil</keyword>
<sequence>MFKLHLESKTKELEVKKAQLLEDCVRERNEKEKCTKMFEEIKKTIYDKRNVEIDELRKISHELLLANKKEEEELEKMEKKIVELREVCVIKAECEMMESEKVHNRL</sequence>
<name>A0ABD0ZLM0_CARAN</name>
<dbReference type="Proteomes" id="UP001558713">
    <property type="component" value="Unassembled WGS sequence"/>
</dbReference>
<keyword evidence="4" id="KW-1185">Reference proteome</keyword>
<comment type="caution">
    <text evidence="2">The sequence shown here is derived from an EMBL/GenBank/DDBJ whole genome shotgun (WGS) entry which is preliminary data.</text>
</comment>
<proteinExistence type="predicted"/>
<dbReference type="EMBL" id="JBANAX010000741">
    <property type="protein sequence ID" value="KAL1194931.1"/>
    <property type="molecule type" value="Genomic_DNA"/>
</dbReference>
<evidence type="ECO:0000256" key="1">
    <source>
        <dbReference type="SAM" id="Coils"/>
    </source>
</evidence>
<reference evidence="2 4" key="1">
    <citation type="submission" date="2024-04" db="EMBL/GenBank/DDBJ databases">
        <title>Genome assembly C_amara_ONT_v2.</title>
        <authorList>
            <person name="Yant L."/>
            <person name="Moore C."/>
            <person name="Slenker M."/>
        </authorList>
    </citation>
    <scope>NUCLEOTIDE SEQUENCE [LARGE SCALE GENOMIC DNA]</scope>
    <source>
        <tissue evidence="2">Leaf</tissue>
    </source>
</reference>
<organism evidence="2 4">
    <name type="scientific">Cardamine amara subsp. amara</name>
    <dbReference type="NCBI Taxonomy" id="228776"/>
    <lineage>
        <taxon>Eukaryota</taxon>
        <taxon>Viridiplantae</taxon>
        <taxon>Streptophyta</taxon>
        <taxon>Embryophyta</taxon>
        <taxon>Tracheophyta</taxon>
        <taxon>Spermatophyta</taxon>
        <taxon>Magnoliopsida</taxon>
        <taxon>eudicotyledons</taxon>
        <taxon>Gunneridae</taxon>
        <taxon>Pentapetalae</taxon>
        <taxon>rosids</taxon>
        <taxon>malvids</taxon>
        <taxon>Brassicales</taxon>
        <taxon>Brassicaceae</taxon>
        <taxon>Cardamineae</taxon>
        <taxon>Cardamine</taxon>
    </lineage>
</organism>
<dbReference type="EMBL" id="JBANAX010000741">
    <property type="protein sequence ID" value="KAL1194932.1"/>
    <property type="molecule type" value="Genomic_DNA"/>
</dbReference>